<organism evidence="3 4">
    <name type="scientific">Giardia intestinalis</name>
    <name type="common">Giardia lamblia</name>
    <dbReference type="NCBI Taxonomy" id="5741"/>
    <lineage>
        <taxon>Eukaryota</taxon>
        <taxon>Metamonada</taxon>
        <taxon>Diplomonadida</taxon>
        <taxon>Hexamitidae</taxon>
        <taxon>Giardiinae</taxon>
        <taxon>Giardia</taxon>
    </lineage>
</organism>
<evidence type="ECO:0000256" key="2">
    <source>
        <dbReference type="SAM" id="SignalP"/>
    </source>
</evidence>
<dbReference type="AlphaFoldDB" id="V6TUA2"/>
<protein>
    <submittedName>
        <fullName evidence="3">Variant-specific surface protein</fullName>
    </submittedName>
</protein>
<accession>V6TUA2</accession>
<dbReference type="InterPro" id="IPR052798">
    <property type="entry name" value="Giardia_VSA"/>
</dbReference>
<dbReference type="InterPro" id="IPR009030">
    <property type="entry name" value="Growth_fac_rcpt_cys_sf"/>
</dbReference>
<evidence type="ECO:0000313" key="3">
    <source>
        <dbReference type="EMBL" id="ESU40595.1"/>
    </source>
</evidence>
<dbReference type="SUPFAM" id="SSF57184">
    <property type="entry name" value="Growth factor receptor domain"/>
    <property type="match status" value="1"/>
</dbReference>
<dbReference type="PANTHER" id="PTHR23275:SF100">
    <property type="entry name" value="EGF-LIKE DOMAIN-CONTAINING PROTEIN"/>
    <property type="match status" value="1"/>
</dbReference>
<evidence type="ECO:0000313" key="4">
    <source>
        <dbReference type="Proteomes" id="UP000018040"/>
    </source>
</evidence>
<sequence length="372" mass="38076">VRETSMFLVILYLVISTLAEACNSGEASAKCDGTNCEMVGTAQICINCETDNVPINGKCTAKADAQEKCTDASGAAASKVCAKCAGKTFMFKSGCYETTNAIGKTICTEAADGKCTAAAPGYFLNPLRANNKDSVVACSNTTGFTETSKTYNGVQYCEACDGSALTDTQGGTAKCTKCSAGKYLKVTDSNTQCLDSANNCGTGYAGKEDNENGNKCLACTDQSNGGAANCETCEYNTAASKIKCTKCTDSNYLKTAADGTTTCETNCGDGYFQHIATTGSLKTCQLCAAGTTTAPVVSGIQNCASCTYADSTLKCTACGSGYKLEGETCVSASTNKSGLSTGAIAGISVAAVVVVGGLVGFLCWWFVCRGKA</sequence>
<dbReference type="Gene3D" id="2.10.220.10">
    <property type="entry name" value="Hormone Receptor, Insulin-like Growth Factor Receptor 1, Chain A, domain 2"/>
    <property type="match status" value="1"/>
</dbReference>
<feature type="chain" id="PRO_5004751923" evidence="2">
    <location>
        <begin position="22"/>
        <end position="372"/>
    </location>
</feature>
<keyword evidence="1" id="KW-1133">Transmembrane helix</keyword>
<dbReference type="Proteomes" id="UP000018040">
    <property type="component" value="Unassembled WGS sequence"/>
</dbReference>
<comment type="caution">
    <text evidence="3">The sequence shown here is derived from an EMBL/GenBank/DDBJ whole genome shotgun (WGS) entry which is preliminary data.</text>
</comment>
<reference evidence="4" key="1">
    <citation type="submission" date="2012-02" db="EMBL/GenBank/DDBJ databases">
        <title>Genome sequencing of Giardia lamblia Genotypes A2 and B isolates (DH and GS) and comparative analysis with the genomes of Genotypes A1 and E (WB and Pig).</title>
        <authorList>
            <person name="Adam R."/>
            <person name="Dahlstrom E."/>
            <person name="Martens C."/>
            <person name="Bruno D."/>
            <person name="Barbian K."/>
            <person name="Porcella S.F."/>
            <person name="Nash T."/>
        </authorList>
    </citation>
    <scope>NUCLEOTIDE SEQUENCE</scope>
    <source>
        <strain evidence="4">GS</strain>
    </source>
</reference>
<dbReference type="VEuPathDB" id="GiardiaDB:QR46_4867"/>
<dbReference type="PANTHER" id="PTHR23275">
    <property type="entry name" value="CABRIOLET.-RELATED"/>
    <property type="match status" value="1"/>
</dbReference>
<dbReference type="VEuPathDB" id="GiardiaDB:DHA2_150221"/>
<keyword evidence="1" id="KW-0812">Transmembrane</keyword>
<feature type="transmembrane region" description="Helical" evidence="1">
    <location>
        <begin position="343"/>
        <end position="367"/>
    </location>
</feature>
<keyword evidence="2" id="KW-0732">Signal</keyword>
<reference evidence="3 4" key="2">
    <citation type="journal article" date="2013" name="Genome Biol. Evol.">
        <title>Genome sequencing of Giardia lamblia genotypes A2 and B isolates (DH and GS) and comparative analysis with the genomes of genotypes A1 and E (WB and Pig).</title>
        <authorList>
            <person name="Adam R.D."/>
            <person name="Dahlstrom E.W."/>
            <person name="Martens C.A."/>
            <person name="Bruno D.P."/>
            <person name="Barbian K.D."/>
            <person name="Ricklefs S.M."/>
            <person name="Hernandez M.M."/>
            <person name="Narla N.P."/>
            <person name="Patel R.B."/>
            <person name="Porcella S.F."/>
            <person name="Nash T.E."/>
        </authorList>
    </citation>
    <scope>NUCLEOTIDE SEQUENCE [LARGE SCALE GENOMIC DNA]</scope>
    <source>
        <strain evidence="3 4">GS</strain>
    </source>
</reference>
<dbReference type="InterPro" id="IPR005127">
    <property type="entry name" value="Giardia_VSP"/>
</dbReference>
<dbReference type="Pfam" id="PF03302">
    <property type="entry name" value="VSP"/>
    <property type="match status" value="2"/>
</dbReference>
<feature type="non-terminal residue" evidence="3">
    <location>
        <position position="1"/>
    </location>
</feature>
<keyword evidence="1" id="KW-0472">Membrane</keyword>
<evidence type="ECO:0000256" key="1">
    <source>
        <dbReference type="SAM" id="Phobius"/>
    </source>
</evidence>
<dbReference type="EMBL" id="AHHH01000199">
    <property type="protein sequence ID" value="ESU40595.1"/>
    <property type="molecule type" value="Genomic_DNA"/>
</dbReference>
<gene>
    <name evidence="3" type="ORF">GSB_155004</name>
</gene>
<name>V6TUA2_GIAIN</name>
<feature type="signal peptide" evidence="2">
    <location>
        <begin position="1"/>
        <end position="21"/>
    </location>
</feature>
<proteinExistence type="predicted"/>